<dbReference type="EMBL" id="JAHVJA010000003">
    <property type="protein sequence ID" value="MBY6139520.1"/>
    <property type="molecule type" value="Genomic_DNA"/>
</dbReference>
<organism evidence="2 3">
    <name type="scientific">Leisingera daeponensis</name>
    <dbReference type="NCBI Taxonomy" id="405746"/>
    <lineage>
        <taxon>Bacteria</taxon>
        <taxon>Pseudomonadati</taxon>
        <taxon>Pseudomonadota</taxon>
        <taxon>Alphaproteobacteria</taxon>
        <taxon>Rhodobacterales</taxon>
        <taxon>Roseobacteraceae</taxon>
        <taxon>Leisingera</taxon>
    </lineage>
</organism>
<evidence type="ECO:0000313" key="3">
    <source>
        <dbReference type="Proteomes" id="UP000766629"/>
    </source>
</evidence>
<keyword evidence="3" id="KW-1185">Reference proteome</keyword>
<evidence type="ECO:0000313" key="2">
    <source>
        <dbReference type="EMBL" id="MBY6139520.1"/>
    </source>
</evidence>
<feature type="signal peptide" evidence="1">
    <location>
        <begin position="1"/>
        <end position="22"/>
    </location>
</feature>
<gene>
    <name evidence="2" type="ORF">KUV26_08760</name>
</gene>
<comment type="caution">
    <text evidence="2">The sequence shown here is derived from an EMBL/GenBank/DDBJ whole genome shotgun (WGS) entry which is preliminary data.</text>
</comment>
<keyword evidence="1" id="KW-0732">Signal</keyword>
<name>A0ABS7NEC6_9RHOB</name>
<dbReference type="RefSeq" id="WP_222508066.1">
    <property type="nucleotide sequence ID" value="NZ_JAHVJA010000003.1"/>
</dbReference>
<sequence length="274" mass="30343">MKKRNTLAASVLALLVAAPVFAQGAIVGIEDLDDRIDDIQEDVGDDLAEGSDKDRFSTNQYAQGWTGSASLGFSGTSGNTDTADLDFAGRLRYGNGPWNHTFGFAGEFSEDNDVRNKEEIFVTYDVNRYFTGQFYLFGLGSVRYDDFDSNRLDAFVGFGPGYRVINTPEQTWRIQAGPGVRYIEDQLGNDSTDFAGIAASRYYFAISDTVNLTMDTDVLFSDEDTVVTNDLGFNFKMTDRLSTRVSYRTEWDSDPLPGLKSTDNKLGVSLVYGF</sequence>
<dbReference type="Pfam" id="PF04338">
    <property type="entry name" value="DUF481"/>
    <property type="match status" value="1"/>
</dbReference>
<evidence type="ECO:0000256" key="1">
    <source>
        <dbReference type="SAM" id="SignalP"/>
    </source>
</evidence>
<dbReference type="Proteomes" id="UP000766629">
    <property type="component" value="Unassembled WGS sequence"/>
</dbReference>
<proteinExistence type="predicted"/>
<protein>
    <submittedName>
        <fullName evidence="2">DUF481 domain-containing protein</fullName>
    </submittedName>
</protein>
<accession>A0ABS7NEC6</accession>
<dbReference type="InterPro" id="IPR007433">
    <property type="entry name" value="DUF481"/>
</dbReference>
<feature type="chain" id="PRO_5047449011" evidence="1">
    <location>
        <begin position="23"/>
        <end position="274"/>
    </location>
</feature>
<reference evidence="2 3" key="1">
    <citation type="submission" date="2021-06" db="EMBL/GenBank/DDBJ databases">
        <title>50 bacteria genomes isolated from Dapeng, Shenzhen, China.</title>
        <authorList>
            <person name="Zheng W."/>
            <person name="Yu S."/>
            <person name="Huang Y."/>
        </authorList>
    </citation>
    <scope>NUCLEOTIDE SEQUENCE [LARGE SCALE GENOMIC DNA]</scope>
    <source>
        <strain evidence="2 3">DP1N14-2</strain>
    </source>
</reference>